<accession>E4T256</accession>
<dbReference type="AlphaFoldDB" id="E4T256"/>
<organism evidence="1 2">
    <name type="scientific">Paludibacter propionicigenes (strain DSM 17365 / JCM 13257 / WB4)</name>
    <dbReference type="NCBI Taxonomy" id="694427"/>
    <lineage>
        <taxon>Bacteria</taxon>
        <taxon>Pseudomonadati</taxon>
        <taxon>Bacteroidota</taxon>
        <taxon>Bacteroidia</taxon>
        <taxon>Bacteroidales</taxon>
        <taxon>Paludibacteraceae</taxon>
        <taxon>Paludibacter</taxon>
    </lineage>
</organism>
<dbReference type="Proteomes" id="UP000008718">
    <property type="component" value="Chromosome"/>
</dbReference>
<dbReference type="STRING" id="694427.Palpr_0644"/>
<proteinExistence type="predicted"/>
<reference evidence="1 2" key="2">
    <citation type="journal article" date="2011" name="Stand. Genomic Sci.">
        <title>Complete genome sequence of Paludibacter propionicigenes type strain (WB4).</title>
        <authorList>
            <person name="Gronow S."/>
            <person name="Munk C."/>
            <person name="Lapidus A."/>
            <person name="Nolan M."/>
            <person name="Lucas S."/>
            <person name="Hammon N."/>
            <person name="Deshpande S."/>
            <person name="Cheng J.F."/>
            <person name="Tapia R."/>
            <person name="Han C."/>
            <person name="Goodwin L."/>
            <person name="Pitluck S."/>
            <person name="Liolios K."/>
            <person name="Ivanova N."/>
            <person name="Mavromatis K."/>
            <person name="Mikhailova N."/>
            <person name="Pati A."/>
            <person name="Chen A."/>
            <person name="Palaniappan K."/>
            <person name="Land M."/>
            <person name="Hauser L."/>
            <person name="Chang Y.J."/>
            <person name="Jeffries C.D."/>
            <person name="Brambilla E."/>
            <person name="Rohde M."/>
            <person name="Goker M."/>
            <person name="Detter J.C."/>
            <person name="Woyke T."/>
            <person name="Bristow J."/>
            <person name="Eisen J.A."/>
            <person name="Markowitz V."/>
            <person name="Hugenholtz P."/>
            <person name="Kyrpides N.C."/>
            <person name="Klenk H.P."/>
        </authorList>
    </citation>
    <scope>NUCLEOTIDE SEQUENCE [LARGE SCALE GENOMIC DNA]</scope>
    <source>
        <strain evidence="2">DSM 17365 / JCM 13257 / WB4</strain>
    </source>
</reference>
<keyword evidence="2" id="KW-1185">Reference proteome</keyword>
<dbReference type="EMBL" id="CP002345">
    <property type="protein sequence ID" value="ADQ78800.1"/>
    <property type="molecule type" value="Genomic_DNA"/>
</dbReference>
<dbReference type="HOGENOM" id="CLU_107508_0_0_10"/>
<name>E4T256_PALPW</name>
<dbReference type="Pfam" id="PF14902">
    <property type="entry name" value="DUF4494"/>
    <property type="match status" value="1"/>
</dbReference>
<evidence type="ECO:0000313" key="2">
    <source>
        <dbReference type="Proteomes" id="UP000008718"/>
    </source>
</evidence>
<dbReference type="eggNOG" id="ENOG502ZVB7">
    <property type="taxonomic scope" value="Bacteria"/>
</dbReference>
<dbReference type="OrthoDB" id="954784at2"/>
<dbReference type="InterPro" id="IPR027848">
    <property type="entry name" value="DUF4494"/>
</dbReference>
<dbReference type="KEGG" id="ppn:Palpr_0644"/>
<sequence>MHNWFECKIKYEKTAEEGKIVKVNEAYLIDALSFTEAEARIIEEMRPFISGEFTVANIRRAKINEMFFNENGDKWYRAKVMFVSLDEEKGVEKRTAVTMLVQATDIKEALDGITEGMKGSMADYEIAAITETTIMDVFKYEAE</sequence>
<gene>
    <name evidence="1" type="ordered locus">Palpr_0644</name>
</gene>
<dbReference type="RefSeq" id="WP_013444169.1">
    <property type="nucleotide sequence ID" value="NC_014734.1"/>
</dbReference>
<evidence type="ECO:0000313" key="1">
    <source>
        <dbReference type="EMBL" id="ADQ78800.1"/>
    </source>
</evidence>
<protein>
    <submittedName>
        <fullName evidence="1">Uncharacterized protein</fullName>
    </submittedName>
</protein>
<reference key="1">
    <citation type="submission" date="2010-11" db="EMBL/GenBank/DDBJ databases">
        <title>The complete genome of Paludibacter propionicigenes DSM 17365.</title>
        <authorList>
            <consortium name="US DOE Joint Genome Institute (JGI-PGF)"/>
            <person name="Lucas S."/>
            <person name="Copeland A."/>
            <person name="Lapidus A."/>
            <person name="Bruce D."/>
            <person name="Goodwin L."/>
            <person name="Pitluck S."/>
            <person name="Kyrpides N."/>
            <person name="Mavromatis K."/>
            <person name="Ivanova N."/>
            <person name="Munk A.C."/>
            <person name="Brettin T."/>
            <person name="Detter J.C."/>
            <person name="Han C."/>
            <person name="Tapia R."/>
            <person name="Land M."/>
            <person name="Hauser L."/>
            <person name="Markowitz V."/>
            <person name="Cheng J.-F."/>
            <person name="Hugenholtz P."/>
            <person name="Woyke T."/>
            <person name="Wu D."/>
            <person name="Gronow S."/>
            <person name="Wellnitz S."/>
            <person name="Brambilla E."/>
            <person name="Klenk H.-P."/>
            <person name="Eisen J.A."/>
        </authorList>
    </citation>
    <scope>NUCLEOTIDE SEQUENCE</scope>
    <source>
        <strain>WB4</strain>
    </source>
</reference>